<keyword evidence="6" id="KW-1185">Reference proteome</keyword>
<sequence>MIQWLPYLDATLGLAIKSPATGQIKPVTTHSDLLYNANVLPQALCIDLQHGTLVSPFSGHFTNSLHGGRRLTFKHKSGLTLQIDLMVSQNISPSMSIKQLVGSGQAVQQGQTVLRLDLQLLQNSDECKAVLSILPHPAIAAVYSSEYFVEASNDNAFVIQLKNTKI</sequence>
<evidence type="ECO:0000256" key="1">
    <source>
        <dbReference type="ARBA" id="ARBA00022448"/>
    </source>
</evidence>
<feature type="domain" description="PTS EIIA type-1" evidence="4">
    <location>
        <begin position="15"/>
        <end position="127"/>
    </location>
</feature>
<organism evidence="5 6">
    <name type="scientific">Rheinheimera baltica</name>
    <dbReference type="NCBI Taxonomy" id="67576"/>
    <lineage>
        <taxon>Bacteria</taxon>
        <taxon>Pseudomonadati</taxon>
        <taxon>Pseudomonadota</taxon>
        <taxon>Gammaproteobacteria</taxon>
        <taxon>Chromatiales</taxon>
        <taxon>Chromatiaceae</taxon>
        <taxon>Rheinheimera</taxon>
    </lineage>
</organism>
<name>A0ABT9HYX5_9GAMM</name>
<dbReference type="InterPro" id="IPR001127">
    <property type="entry name" value="PTS_EIIA_1_perm"/>
</dbReference>
<gene>
    <name evidence="5" type="ORF">ORJ04_10330</name>
</gene>
<dbReference type="Pfam" id="PF00358">
    <property type="entry name" value="PTS_EIIA_1"/>
    <property type="match status" value="1"/>
</dbReference>
<protein>
    <submittedName>
        <fullName evidence="5">PTS glucose transporter subunit IIA</fullName>
    </submittedName>
</protein>
<evidence type="ECO:0000313" key="6">
    <source>
        <dbReference type="Proteomes" id="UP001231109"/>
    </source>
</evidence>
<keyword evidence="3" id="KW-0808">Transferase</keyword>
<evidence type="ECO:0000256" key="2">
    <source>
        <dbReference type="ARBA" id="ARBA00022597"/>
    </source>
</evidence>
<dbReference type="SUPFAM" id="SSF51261">
    <property type="entry name" value="Duplicated hybrid motif"/>
    <property type="match status" value="1"/>
</dbReference>
<comment type="caution">
    <text evidence="5">The sequence shown here is derived from an EMBL/GenBank/DDBJ whole genome shotgun (WGS) entry which is preliminary data.</text>
</comment>
<accession>A0ABT9HYX5</accession>
<keyword evidence="1" id="KW-0813">Transport</keyword>
<dbReference type="Proteomes" id="UP001231109">
    <property type="component" value="Unassembled WGS sequence"/>
</dbReference>
<keyword evidence="2 5" id="KW-0762">Sugar transport</keyword>
<reference evidence="5 6" key="1">
    <citation type="submission" date="2022-11" db="EMBL/GenBank/DDBJ databases">
        <title>Viruses from the air-sea interface of a natural surface slick.</title>
        <authorList>
            <person name="Rahlff J."/>
            <person name="Holmfeldt K."/>
        </authorList>
    </citation>
    <scope>NUCLEOTIDE SEQUENCE [LARGE SCALE GENOMIC DNA]</scope>
    <source>
        <strain evidence="5 6">SMS4</strain>
    </source>
</reference>
<evidence type="ECO:0000259" key="4">
    <source>
        <dbReference type="Pfam" id="PF00358"/>
    </source>
</evidence>
<evidence type="ECO:0000313" key="5">
    <source>
        <dbReference type="EMBL" id="MDP5136346.1"/>
    </source>
</evidence>
<dbReference type="InterPro" id="IPR011055">
    <property type="entry name" value="Dup_hybrid_motif"/>
</dbReference>
<dbReference type="RefSeq" id="WP_305975673.1">
    <property type="nucleotide sequence ID" value="NZ_JAPJDZ010000022.1"/>
</dbReference>
<dbReference type="Gene3D" id="2.70.70.10">
    <property type="entry name" value="Glucose Permease (Domain IIA)"/>
    <property type="match status" value="1"/>
</dbReference>
<proteinExistence type="predicted"/>
<dbReference type="EMBL" id="JAPJDZ010000022">
    <property type="protein sequence ID" value="MDP5136346.1"/>
    <property type="molecule type" value="Genomic_DNA"/>
</dbReference>
<evidence type="ECO:0000256" key="3">
    <source>
        <dbReference type="ARBA" id="ARBA00022679"/>
    </source>
</evidence>